<evidence type="ECO:0000313" key="2">
    <source>
        <dbReference type="EMBL" id="MBD2841916.1"/>
    </source>
</evidence>
<keyword evidence="3" id="KW-1185">Reference proteome</keyword>
<sequence length="162" mass="17783">MAYIIRPFTVDDAPALASLTLAAIRHVGARQYGPAQIAAWASRHPGAERFIARAEGGSEISVAADADDAPVAYALVEPDGHFDMLYCHPDHTRKGLAEQLLADCETKARVMGAPRLYTEASELARPAFERAGYAVLHRRDFEIEHGEETVPIHNYAMEKLLD</sequence>
<proteinExistence type="predicted"/>
<dbReference type="PROSITE" id="PS51186">
    <property type="entry name" value="GNAT"/>
    <property type="match status" value="1"/>
</dbReference>
<dbReference type="InterPro" id="IPR016181">
    <property type="entry name" value="Acyl_CoA_acyltransferase"/>
</dbReference>
<comment type="caution">
    <text evidence="2">The sequence shown here is derived from an EMBL/GenBank/DDBJ whole genome shotgun (WGS) entry which is preliminary data.</text>
</comment>
<dbReference type="PANTHER" id="PTHR43451">
    <property type="entry name" value="ACETYLTRANSFERASE (GNAT) FAMILY PROTEIN"/>
    <property type="match status" value="1"/>
</dbReference>
<name>A0ABR8KUK5_9SPHN</name>
<dbReference type="Gene3D" id="3.40.630.30">
    <property type="match status" value="1"/>
</dbReference>
<accession>A0ABR8KUK5</accession>
<dbReference type="InterPro" id="IPR000182">
    <property type="entry name" value="GNAT_dom"/>
</dbReference>
<dbReference type="SUPFAM" id="SSF55729">
    <property type="entry name" value="Acyl-CoA N-acyltransferases (Nat)"/>
    <property type="match status" value="1"/>
</dbReference>
<dbReference type="Proteomes" id="UP000635384">
    <property type="component" value="Unassembled WGS sequence"/>
</dbReference>
<dbReference type="RefSeq" id="WP_190787418.1">
    <property type="nucleotide sequence ID" value="NZ_JACXLC010000001.1"/>
</dbReference>
<feature type="domain" description="N-acetyltransferase" evidence="1">
    <location>
        <begin position="3"/>
        <end position="162"/>
    </location>
</feature>
<dbReference type="InterPro" id="IPR052564">
    <property type="entry name" value="N-acetyltrans/Recomb-assoc"/>
</dbReference>
<reference evidence="2 3" key="1">
    <citation type="submission" date="2020-09" db="EMBL/GenBank/DDBJ databases">
        <authorList>
            <person name="Yoon J.-W."/>
        </authorList>
    </citation>
    <scope>NUCLEOTIDE SEQUENCE [LARGE SCALE GENOMIC DNA]</scope>
    <source>
        <strain evidence="2 3">KMU-140</strain>
    </source>
</reference>
<protein>
    <submittedName>
        <fullName evidence="2">GNAT family N-acetyltransferase</fullName>
    </submittedName>
</protein>
<dbReference type="Pfam" id="PF13673">
    <property type="entry name" value="Acetyltransf_10"/>
    <property type="match status" value="1"/>
</dbReference>
<evidence type="ECO:0000313" key="3">
    <source>
        <dbReference type="Proteomes" id="UP000635384"/>
    </source>
</evidence>
<dbReference type="PANTHER" id="PTHR43451:SF1">
    <property type="entry name" value="ACETYLTRANSFERASE"/>
    <property type="match status" value="1"/>
</dbReference>
<dbReference type="CDD" id="cd04301">
    <property type="entry name" value="NAT_SF"/>
    <property type="match status" value="1"/>
</dbReference>
<organism evidence="2 3">
    <name type="scientific">Erythrobacter rubeus</name>
    <dbReference type="NCBI Taxonomy" id="2760803"/>
    <lineage>
        <taxon>Bacteria</taxon>
        <taxon>Pseudomonadati</taxon>
        <taxon>Pseudomonadota</taxon>
        <taxon>Alphaproteobacteria</taxon>
        <taxon>Sphingomonadales</taxon>
        <taxon>Erythrobacteraceae</taxon>
        <taxon>Erythrobacter/Porphyrobacter group</taxon>
        <taxon>Erythrobacter</taxon>
    </lineage>
</organism>
<dbReference type="EMBL" id="JACXLC010000001">
    <property type="protein sequence ID" value="MBD2841916.1"/>
    <property type="molecule type" value="Genomic_DNA"/>
</dbReference>
<evidence type="ECO:0000259" key="1">
    <source>
        <dbReference type="PROSITE" id="PS51186"/>
    </source>
</evidence>
<gene>
    <name evidence="2" type="ORF">IB285_06530</name>
</gene>